<dbReference type="EMBL" id="WIXE01001754">
    <property type="protein sequence ID" value="KAK5985428.1"/>
    <property type="molecule type" value="Genomic_DNA"/>
</dbReference>
<accession>A0AAN8IVM6</accession>
<dbReference type="Proteomes" id="UP001331761">
    <property type="component" value="Unassembled WGS sequence"/>
</dbReference>
<name>A0AAN8IVM6_TRICO</name>
<keyword evidence="2" id="KW-1185">Reference proteome</keyword>
<proteinExistence type="predicted"/>
<organism evidence="1 2">
    <name type="scientific">Trichostrongylus colubriformis</name>
    <name type="common">Black scour worm</name>
    <dbReference type="NCBI Taxonomy" id="6319"/>
    <lineage>
        <taxon>Eukaryota</taxon>
        <taxon>Metazoa</taxon>
        <taxon>Ecdysozoa</taxon>
        <taxon>Nematoda</taxon>
        <taxon>Chromadorea</taxon>
        <taxon>Rhabditida</taxon>
        <taxon>Rhabditina</taxon>
        <taxon>Rhabditomorpha</taxon>
        <taxon>Strongyloidea</taxon>
        <taxon>Trichostrongylidae</taxon>
        <taxon>Trichostrongylus</taxon>
    </lineage>
</organism>
<protein>
    <submittedName>
        <fullName evidence="1">Uncharacterized protein</fullName>
    </submittedName>
</protein>
<dbReference type="AlphaFoldDB" id="A0AAN8IVM6"/>
<gene>
    <name evidence="1" type="ORF">GCK32_013900</name>
</gene>
<evidence type="ECO:0000313" key="1">
    <source>
        <dbReference type="EMBL" id="KAK5985428.1"/>
    </source>
</evidence>
<reference evidence="1 2" key="1">
    <citation type="submission" date="2019-10" db="EMBL/GenBank/DDBJ databases">
        <title>Assembly and Annotation for the nematode Trichostrongylus colubriformis.</title>
        <authorList>
            <person name="Martin J."/>
        </authorList>
    </citation>
    <scope>NUCLEOTIDE SEQUENCE [LARGE SCALE GENOMIC DNA]</scope>
    <source>
        <strain evidence="1">G859</strain>
        <tissue evidence="1">Whole worm</tissue>
    </source>
</reference>
<sequence>MSSLLTTKKRLLTLYVNKLEHILNNLKGEKLEDTPLNPDLPQDVQSENIYGLEEGISVLESSMEKVEQALHELASIGDNPELTCKEKEIEDYTANCEATLLAGFDYLLVLQARLKALSQHSWIWSSYNIFREDMSKHVAAITLLLSVISTDGGIKDILKAKANKSKSWLADENKFRYDVECKWLRSEERARRESEGRCPPLPTTTYLFEYFF</sequence>
<evidence type="ECO:0000313" key="2">
    <source>
        <dbReference type="Proteomes" id="UP001331761"/>
    </source>
</evidence>
<comment type="caution">
    <text evidence="1">The sequence shown here is derived from an EMBL/GenBank/DDBJ whole genome shotgun (WGS) entry which is preliminary data.</text>
</comment>